<dbReference type="Pfam" id="PF10328">
    <property type="entry name" value="7TM_GPCR_Srx"/>
    <property type="match status" value="1"/>
</dbReference>
<dbReference type="InterPro" id="IPR019430">
    <property type="entry name" value="7TM_GPCR_serpentine_rcpt_Srx"/>
</dbReference>
<protein>
    <recommendedName>
        <fullName evidence="2">7TM GPCR serpentine receptor class x (Srx) domain-containing protein</fullName>
    </recommendedName>
</protein>
<evidence type="ECO:0000259" key="2">
    <source>
        <dbReference type="Pfam" id="PF10328"/>
    </source>
</evidence>
<keyword evidence="1" id="KW-0812">Transmembrane</keyword>
<feature type="transmembrane region" description="Helical" evidence="1">
    <location>
        <begin position="53"/>
        <end position="73"/>
    </location>
</feature>
<feature type="transmembrane region" description="Helical" evidence="1">
    <location>
        <begin position="6"/>
        <end position="32"/>
    </location>
</feature>
<name>A0A9P1IX63_9PELO</name>
<evidence type="ECO:0000313" key="3">
    <source>
        <dbReference type="EMBL" id="CAI5451033.1"/>
    </source>
</evidence>
<evidence type="ECO:0000256" key="1">
    <source>
        <dbReference type="SAM" id="Phobius"/>
    </source>
</evidence>
<gene>
    <name evidence="3" type="ORF">CAMP_LOCUS13670</name>
</gene>
<dbReference type="Proteomes" id="UP001152747">
    <property type="component" value="Unassembled WGS sequence"/>
</dbReference>
<dbReference type="PANTHER" id="PTHR47754">
    <property type="entry name" value="SERPENTINE RECEPTOR, CLASS X-RELATED"/>
    <property type="match status" value="1"/>
</dbReference>
<feature type="domain" description="7TM GPCR serpentine receptor class x (Srx)" evidence="2">
    <location>
        <begin position="15"/>
        <end position="273"/>
    </location>
</feature>
<feature type="transmembrane region" description="Helical" evidence="1">
    <location>
        <begin position="218"/>
        <end position="240"/>
    </location>
</feature>
<comment type="caution">
    <text evidence="3">The sequence shown here is derived from an EMBL/GenBank/DDBJ whole genome shotgun (WGS) entry which is preliminary data.</text>
</comment>
<keyword evidence="1" id="KW-0472">Membrane</keyword>
<evidence type="ECO:0000313" key="4">
    <source>
        <dbReference type="Proteomes" id="UP001152747"/>
    </source>
</evidence>
<keyword evidence="1" id="KW-1133">Transmembrane helix</keyword>
<feature type="transmembrane region" description="Helical" evidence="1">
    <location>
        <begin position="85"/>
        <end position="107"/>
    </location>
</feature>
<organism evidence="3 4">
    <name type="scientific">Caenorhabditis angaria</name>
    <dbReference type="NCBI Taxonomy" id="860376"/>
    <lineage>
        <taxon>Eukaryota</taxon>
        <taxon>Metazoa</taxon>
        <taxon>Ecdysozoa</taxon>
        <taxon>Nematoda</taxon>
        <taxon>Chromadorea</taxon>
        <taxon>Rhabditida</taxon>
        <taxon>Rhabditina</taxon>
        <taxon>Rhabditomorpha</taxon>
        <taxon>Rhabditoidea</taxon>
        <taxon>Rhabditidae</taxon>
        <taxon>Peloderinae</taxon>
        <taxon>Caenorhabditis</taxon>
    </lineage>
</organism>
<dbReference type="EMBL" id="CANHGI010000005">
    <property type="protein sequence ID" value="CAI5451033.1"/>
    <property type="molecule type" value="Genomic_DNA"/>
</dbReference>
<dbReference type="Gene3D" id="1.20.1070.10">
    <property type="entry name" value="Rhodopsin 7-helix transmembrane proteins"/>
    <property type="match status" value="1"/>
</dbReference>
<proteinExistence type="predicted"/>
<keyword evidence="4" id="KW-1185">Reference proteome</keyword>
<feature type="transmembrane region" description="Helical" evidence="1">
    <location>
        <begin position="128"/>
        <end position="153"/>
    </location>
</feature>
<reference evidence="3" key="1">
    <citation type="submission" date="2022-11" db="EMBL/GenBank/DDBJ databases">
        <authorList>
            <person name="Kikuchi T."/>
        </authorList>
    </citation>
    <scope>NUCLEOTIDE SEQUENCE</scope>
    <source>
        <strain evidence="3">PS1010</strain>
    </source>
</reference>
<dbReference type="PANTHER" id="PTHR47754:SF3">
    <property type="entry name" value="7TM GPCR SERPENTINE RECEPTOR CLASS X (SRX) DOMAIN-CONTAINING PROTEIN"/>
    <property type="match status" value="1"/>
</dbReference>
<dbReference type="AlphaFoldDB" id="A0A9P1IX63"/>
<feature type="transmembrane region" description="Helical" evidence="1">
    <location>
        <begin position="173"/>
        <end position="197"/>
    </location>
</feature>
<dbReference type="SUPFAM" id="SSF81321">
    <property type="entry name" value="Family A G protein-coupled receptor-like"/>
    <property type="match status" value="1"/>
</dbReference>
<feature type="transmembrane region" description="Helical" evidence="1">
    <location>
        <begin position="246"/>
        <end position="272"/>
    </location>
</feature>
<accession>A0A9P1IX63</accession>
<dbReference type="OrthoDB" id="5818191at2759"/>
<sequence>MDLFWFRMFAAFSMFISAVLGLFFNVLVILALQSPKKLGGIFKICIAKSISNIIICVGFLVWPIPIAILNYYFLPQQFNVFMGQIVGWFAITLAPLTQVLLAGNRLIAVYFPQTFGNNYKISPTSIGISIAFFVASIAAIAGFFDGCHFLFMIESLGWTSENSACAILLSNMFTIVVFSMAFVSNSLNIATFFKLFYDSKKANISNNEVSNRRSKNRRMLLQSVLHDLLILIDMCNAIFICQLSNSIWVQFLTLSFSMVFIRMLEGLAMLLINVRIRNGALKILKIRKKQIGTTRQSSQQSIGNQPAVMFKKV</sequence>